<dbReference type="SMART" id="SM00085">
    <property type="entry name" value="PA2c"/>
    <property type="match status" value="1"/>
</dbReference>
<evidence type="ECO:0000256" key="6">
    <source>
        <dbReference type="PIRSR" id="PIRSR601211-3"/>
    </source>
</evidence>
<evidence type="ECO:0000259" key="9">
    <source>
        <dbReference type="SMART" id="SM00085"/>
    </source>
</evidence>
<dbReference type="AlphaFoldDB" id="A0A9Q0XCE3"/>
<dbReference type="GO" id="GO:0050482">
    <property type="term" value="P:arachidonate secretion"/>
    <property type="evidence" value="ECO:0007669"/>
    <property type="project" value="InterPro"/>
</dbReference>
<evidence type="ECO:0000256" key="1">
    <source>
        <dbReference type="ARBA" id="ARBA00004613"/>
    </source>
</evidence>
<dbReference type="EC" id="3.1.1.4" evidence="8"/>
<keyword evidence="2 8" id="KW-0964">Secreted</keyword>
<evidence type="ECO:0000256" key="2">
    <source>
        <dbReference type="ARBA" id="ARBA00022525"/>
    </source>
</evidence>
<feature type="binding site" evidence="5">
    <location>
        <position position="84"/>
    </location>
    <ligand>
        <name>Ca(2+)</name>
        <dbReference type="ChEBI" id="CHEBI:29108"/>
    </ligand>
</feature>
<evidence type="ECO:0000256" key="3">
    <source>
        <dbReference type="ARBA" id="ARBA00023157"/>
    </source>
</evidence>
<dbReference type="InterPro" id="IPR033113">
    <property type="entry name" value="PLA2_histidine"/>
</dbReference>
<dbReference type="InterPro" id="IPR036444">
    <property type="entry name" value="PLipase_A2_dom_sf"/>
</dbReference>
<proteinExistence type="inferred from homology"/>
<dbReference type="EMBL" id="JAPFRF010000020">
    <property type="protein sequence ID" value="KAJ7306560.1"/>
    <property type="molecule type" value="Genomic_DNA"/>
</dbReference>
<keyword evidence="5 8" id="KW-0106">Calcium</keyword>
<dbReference type="CDD" id="cd00125">
    <property type="entry name" value="PLA2c"/>
    <property type="match status" value="1"/>
</dbReference>
<keyword evidence="8" id="KW-0378">Hydrolase</keyword>
<dbReference type="PRINTS" id="PR00389">
    <property type="entry name" value="PHPHLIPASEA2"/>
</dbReference>
<feature type="disulfide bond" evidence="6">
    <location>
        <begin position="103"/>
        <end position="143"/>
    </location>
</feature>
<dbReference type="GO" id="GO:0005576">
    <property type="term" value="C:extracellular region"/>
    <property type="evidence" value="ECO:0007669"/>
    <property type="project" value="UniProtKB-SubCell"/>
</dbReference>
<dbReference type="Proteomes" id="UP001142489">
    <property type="component" value="Unassembled WGS sequence"/>
</dbReference>
<feature type="binding site" evidence="5">
    <location>
        <position position="101"/>
    </location>
    <ligand>
        <name>Ca(2+)</name>
        <dbReference type="ChEBI" id="CHEBI:29108"/>
    </ligand>
</feature>
<feature type="binding site" evidence="5">
    <location>
        <position position="82"/>
    </location>
    <ligand>
        <name>Ca(2+)</name>
        <dbReference type="ChEBI" id="CHEBI:29108"/>
    </ligand>
</feature>
<feature type="domain" description="Phospholipase A2-like central" evidence="9">
    <location>
        <begin position="54"/>
        <end position="169"/>
    </location>
</feature>
<comment type="caution">
    <text evidence="10">The sequence shown here is derived from an EMBL/GenBank/DDBJ whole genome shotgun (WGS) entry which is preliminary data.</text>
</comment>
<dbReference type="GO" id="GO:0005543">
    <property type="term" value="F:phospholipid binding"/>
    <property type="evidence" value="ECO:0007669"/>
    <property type="project" value="TreeGrafter"/>
</dbReference>
<dbReference type="Pfam" id="PF00068">
    <property type="entry name" value="Phospholip_A2_1"/>
    <property type="match status" value="1"/>
</dbReference>
<accession>A0A9Q0XCE3</accession>
<evidence type="ECO:0000256" key="5">
    <source>
        <dbReference type="PIRSR" id="PIRSR601211-2"/>
    </source>
</evidence>
<comment type="subcellular location">
    <subcellularLocation>
        <location evidence="1 8">Secreted</location>
    </subcellularLocation>
</comment>
<feature type="chain" id="PRO_5040545825" description="Phospholipase A2" evidence="8">
    <location>
        <begin position="20"/>
        <end position="175"/>
    </location>
</feature>
<feature type="active site" evidence="4">
    <location>
        <position position="144"/>
    </location>
</feature>
<dbReference type="InterPro" id="IPR016090">
    <property type="entry name" value="PLA2-like_dom"/>
</dbReference>
<dbReference type="GO" id="GO:0016042">
    <property type="term" value="P:lipid catabolic process"/>
    <property type="evidence" value="ECO:0007669"/>
    <property type="project" value="InterPro"/>
</dbReference>
<dbReference type="GO" id="GO:0047498">
    <property type="term" value="F:calcium-dependent phospholipase A2 activity"/>
    <property type="evidence" value="ECO:0007669"/>
    <property type="project" value="TreeGrafter"/>
</dbReference>
<comment type="similarity">
    <text evidence="7">Belongs to the phospholipase A2 family.</text>
</comment>
<dbReference type="PANTHER" id="PTHR11716">
    <property type="entry name" value="PHOSPHOLIPASE A2 FAMILY MEMBER"/>
    <property type="match status" value="1"/>
</dbReference>
<keyword evidence="5" id="KW-0479">Metal-binding</keyword>
<feature type="signal peptide" evidence="8">
    <location>
        <begin position="1"/>
        <end position="19"/>
    </location>
</feature>
<keyword evidence="8" id="KW-0732">Signal</keyword>
<dbReference type="InterPro" id="IPR033112">
    <property type="entry name" value="PLA2_Asp_AS"/>
</dbReference>
<evidence type="ECO:0000313" key="10">
    <source>
        <dbReference type="EMBL" id="KAJ7306560.1"/>
    </source>
</evidence>
<dbReference type="GO" id="GO:0006644">
    <property type="term" value="P:phospholipid metabolic process"/>
    <property type="evidence" value="ECO:0007669"/>
    <property type="project" value="InterPro"/>
</dbReference>
<gene>
    <name evidence="10" type="ORF">JRQ81_009924</name>
</gene>
<keyword evidence="11" id="KW-1185">Reference proteome</keyword>
<feature type="disulfide bond" evidence="6">
    <location>
        <begin position="130"/>
        <end position="141"/>
    </location>
</feature>
<organism evidence="10 11">
    <name type="scientific">Phrynocephalus forsythii</name>
    <dbReference type="NCBI Taxonomy" id="171643"/>
    <lineage>
        <taxon>Eukaryota</taxon>
        <taxon>Metazoa</taxon>
        <taxon>Chordata</taxon>
        <taxon>Craniata</taxon>
        <taxon>Vertebrata</taxon>
        <taxon>Euteleostomi</taxon>
        <taxon>Lepidosauria</taxon>
        <taxon>Squamata</taxon>
        <taxon>Bifurcata</taxon>
        <taxon>Unidentata</taxon>
        <taxon>Episquamata</taxon>
        <taxon>Toxicofera</taxon>
        <taxon>Iguania</taxon>
        <taxon>Acrodonta</taxon>
        <taxon>Agamidae</taxon>
        <taxon>Agaminae</taxon>
        <taxon>Phrynocephalus</taxon>
    </lineage>
</organism>
<feature type="binding site" evidence="5">
    <location>
        <position position="80"/>
    </location>
    <ligand>
        <name>Ca(2+)</name>
        <dbReference type="ChEBI" id="CHEBI:29108"/>
    </ligand>
</feature>
<evidence type="ECO:0000256" key="8">
    <source>
        <dbReference type="RuleBase" id="RU361236"/>
    </source>
</evidence>
<dbReference type="InterPro" id="IPR001211">
    <property type="entry name" value="PLA2"/>
</dbReference>
<dbReference type="GO" id="GO:0005509">
    <property type="term" value="F:calcium ion binding"/>
    <property type="evidence" value="ECO:0007669"/>
    <property type="project" value="InterPro"/>
</dbReference>
<dbReference type="FunFam" id="1.20.90.10:FF:000001">
    <property type="entry name" value="Basic phospholipase A2 homolog"/>
    <property type="match status" value="1"/>
</dbReference>
<dbReference type="PROSITE" id="PS00118">
    <property type="entry name" value="PA2_HIS"/>
    <property type="match status" value="1"/>
</dbReference>
<dbReference type="SUPFAM" id="SSF48619">
    <property type="entry name" value="Phospholipase A2, PLA2"/>
    <property type="match status" value="1"/>
</dbReference>
<feature type="disulfide bond" evidence="6">
    <location>
        <begin position="102"/>
        <end position="175"/>
    </location>
</feature>
<dbReference type="Gene3D" id="1.20.90.10">
    <property type="entry name" value="Phospholipase A2 domain"/>
    <property type="match status" value="1"/>
</dbReference>
<reference evidence="10" key="1">
    <citation type="journal article" date="2023" name="DNA Res.">
        <title>Chromosome-level genome assembly of Phrynocephalus forsythii using third-generation DNA sequencing and Hi-C analysis.</title>
        <authorList>
            <person name="Qi Y."/>
            <person name="Zhao W."/>
            <person name="Zhao Y."/>
            <person name="Niu C."/>
            <person name="Cao S."/>
            <person name="Zhang Y."/>
        </authorList>
    </citation>
    <scope>NUCLEOTIDE SEQUENCE</scope>
    <source>
        <tissue evidence="10">Muscle</tissue>
    </source>
</reference>
<sequence length="175" mass="19785">MIQKSSIFFFFFFKKGTWAAFRHMPGTLCIQRPHHRLGRMRSHLNPVLSLASGNLIQFADMVRQLSGRLPSLFYNGYGCYCGLGGSKQPLDETDWCCQAHDCCYGKMSSLGCNPKMEIYSYTIRKDVVACGGKTLCQRMICECDKAASLCFRSAPFKFRNVFYPNILCKGPTPPC</sequence>
<feature type="disulfide bond" evidence="6">
    <location>
        <begin position="81"/>
        <end position="97"/>
    </location>
</feature>
<keyword evidence="8" id="KW-0443">Lipid metabolism</keyword>
<comment type="catalytic activity">
    <reaction evidence="8">
        <text>a 1,2-diacyl-sn-glycero-3-phosphocholine + H2O = a 1-acyl-sn-glycero-3-phosphocholine + a fatty acid + H(+)</text>
        <dbReference type="Rhea" id="RHEA:15801"/>
        <dbReference type="ChEBI" id="CHEBI:15377"/>
        <dbReference type="ChEBI" id="CHEBI:15378"/>
        <dbReference type="ChEBI" id="CHEBI:28868"/>
        <dbReference type="ChEBI" id="CHEBI:57643"/>
        <dbReference type="ChEBI" id="CHEBI:58168"/>
        <dbReference type="EC" id="3.1.1.4"/>
    </reaction>
</comment>
<feature type="disulfide bond" evidence="6">
    <location>
        <begin position="79"/>
        <end position="168"/>
    </location>
</feature>
<comment type="cofactor">
    <cofactor evidence="5">
        <name>Ca(2+)</name>
        <dbReference type="ChEBI" id="CHEBI:29108"/>
    </cofactor>
    <text evidence="5">Binds 1 Ca(2+) ion per subunit.</text>
</comment>
<evidence type="ECO:0000256" key="7">
    <source>
        <dbReference type="RuleBase" id="RU003654"/>
    </source>
</evidence>
<feature type="disulfide bond" evidence="6">
    <location>
        <begin position="96"/>
        <end position="150"/>
    </location>
</feature>
<feature type="active site" evidence="4">
    <location>
        <position position="100"/>
    </location>
</feature>
<protein>
    <recommendedName>
        <fullName evidence="8">Phospholipase A2</fullName>
        <ecNumber evidence="8">3.1.1.4</ecNumber>
    </recommendedName>
</protein>
<feature type="disulfide bond" evidence="6">
    <location>
        <begin position="112"/>
        <end position="136"/>
    </location>
</feature>
<evidence type="ECO:0000256" key="4">
    <source>
        <dbReference type="PIRSR" id="PIRSR601211-1"/>
    </source>
</evidence>
<evidence type="ECO:0000313" key="11">
    <source>
        <dbReference type="Proteomes" id="UP001142489"/>
    </source>
</evidence>
<dbReference type="OrthoDB" id="5841574at2759"/>
<name>A0A9Q0XCE3_9SAUR</name>
<dbReference type="PANTHER" id="PTHR11716:SF56">
    <property type="entry name" value="GROUP IIE SECRETORY PHOSPHOLIPASE A2"/>
    <property type="match status" value="1"/>
</dbReference>
<dbReference type="PROSITE" id="PS00119">
    <property type="entry name" value="PA2_ASP"/>
    <property type="match status" value="1"/>
</dbReference>
<keyword evidence="3 6" id="KW-1015">Disulfide bond</keyword>